<dbReference type="SUPFAM" id="SSF50249">
    <property type="entry name" value="Nucleic acid-binding proteins"/>
    <property type="match status" value="1"/>
</dbReference>
<dbReference type="Pfam" id="PF00366">
    <property type="entry name" value="Ribosomal_S17"/>
    <property type="match status" value="1"/>
</dbReference>
<dbReference type="InterPro" id="IPR000266">
    <property type="entry name" value="Ribosomal_uS17"/>
</dbReference>
<proteinExistence type="inferred from homology"/>
<dbReference type="GO" id="GO:0005763">
    <property type="term" value="C:mitochondrial small ribosomal subunit"/>
    <property type="evidence" value="ECO:0007669"/>
    <property type="project" value="InterPro"/>
</dbReference>
<dbReference type="Proteomes" id="UP001153620">
    <property type="component" value="Chromosome 1"/>
</dbReference>
<gene>
    <name evidence="4" type="ORF">CHIRRI_LOCUS3465</name>
</gene>
<sequence>MSKIASKSKHFLLLGQCLPCLKQNASKIRVRKMVLDTNLNMYFRKDKIYFAHDPNKVCKSGDVVLIKELDKKFTTLITHSVEEVVFPLGDVVDPITGKKCVVGKYREQIDEANALYGKKETAFDYDKAPARGKLEGTKDFTHGVTYIKYHEGEEEQPFGV</sequence>
<comment type="similarity">
    <text evidence="1">Belongs to the universal ribosomal protein uS17 family.</text>
</comment>
<dbReference type="AlphaFoldDB" id="A0A9N9RLK7"/>
<dbReference type="Gene3D" id="2.40.50.140">
    <property type="entry name" value="Nucleic acid-binding proteins"/>
    <property type="match status" value="1"/>
</dbReference>
<name>A0A9N9RLK7_9DIPT</name>
<evidence type="ECO:0000256" key="2">
    <source>
        <dbReference type="ARBA" id="ARBA00022980"/>
    </source>
</evidence>
<dbReference type="FunFam" id="2.40.50.140:FF:000268">
    <property type="entry name" value="Mitochondrial ribosomal protein S17"/>
    <property type="match status" value="1"/>
</dbReference>
<protein>
    <submittedName>
        <fullName evidence="4">Uncharacterized protein</fullName>
    </submittedName>
</protein>
<dbReference type="InterPro" id="IPR012340">
    <property type="entry name" value="NA-bd_OB-fold"/>
</dbReference>
<evidence type="ECO:0000256" key="3">
    <source>
        <dbReference type="ARBA" id="ARBA00023274"/>
    </source>
</evidence>
<accession>A0A9N9RLK7</accession>
<organism evidence="4 5">
    <name type="scientific">Chironomus riparius</name>
    <dbReference type="NCBI Taxonomy" id="315576"/>
    <lineage>
        <taxon>Eukaryota</taxon>
        <taxon>Metazoa</taxon>
        <taxon>Ecdysozoa</taxon>
        <taxon>Arthropoda</taxon>
        <taxon>Hexapoda</taxon>
        <taxon>Insecta</taxon>
        <taxon>Pterygota</taxon>
        <taxon>Neoptera</taxon>
        <taxon>Endopterygota</taxon>
        <taxon>Diptera</taxon>
        <taxon>Nematocera</taxon>
        <taxon>Chironomoidea</taxon>
        <taxon>Chironomidae</taxon>
        <taxon>Chironominae</taxon>
        <taxon>Chironomus</taxon>
    </lineage>
</organism>
<keyword evidence="2" id="KW-0689">Ribosomal protein</keyword>
<evidence type="ECO:0000256" key="1">
    <source>
        <dbReference type="ARBA" id="ARBA00010254"/>
    </source>
</evidence>
<dbReference type="GO" id="GO:0003735">
    <property type="term" value="F:structural constituent of ribosome"/>
    <property type="evidence" value="ECO:0007669"/>
    <property type="project" value="InterPro"/>
</dbReference>
<dbReference type="EMBL" id="OU895877">
    <property type="protein sequence ID" value="CAG9800523.1"/>
    <property type="molecule type" value="Genomic_DNA"/>
</dbReference>
<dbReference type="OrthoDB" id="274752at2759"/>
<reference evidence="4" key="2">
    <citation type="submission" date="2022-10" db="EMBL/GenBank/DDBJ databases">
        <authorList>
            <consortium name="ENA_rothamsted_submissions"/>
            <consortium name="culmorum"/>
            <person name="King R."/>
        </authorList>
    </citation>
    <scope>NUCLEOTIDE SEQUENCE</scope>
</reference>
<dbReference type="PANTHER" id="PTHR24088:SF0">
    <property type="entry name" value="SMALL RIBOSOMAL SUBUNIT PROTEIN US17M"/>
    <property type="match status" value="1"/>
</dbReference>
<dbReference type="PANTHER" id="PTHR24088">
    <property type="entry name" value="28S RIBOSOMAL PROTEIN S17, MITOCHONDRIAL"/>
    <property type="match status" value="1"/>
</dbReference>
<dbReference type="GO" id="GO:0032543">
    <property type="term" value="P:mitochondrial translation"/>
    <property type="evidence" value="ECO:0007669"/>
    <property type="project" value="TreeGrafter"/>
</dbReference>
<evidence type="ECO:0000313" key="4">
    <source>
        <dbReference type="EMBL" id="CAG9800523.1"/>
    </source>
</evidence>
<evidence type="ECO:0000313" key="5">
    <source>
        <dbReference type="Proteomes" id="UP001153620"/>
    </source>
</evidence>
<reference evidence="4" key="1">
    <citation type="submission" date="2022-01" db="EMBL/GenBank/DDBJ databases">
        <authorList>
            <person name="King R."/>
        </authorList>
    </citation>
    <scope>NUCLEOTIDE SEQUENCE</scope>
</reference>
<keyword evidence="5" id="KW-1185">Reference proteome</keyword>
<dbReference type="InterPro" id="IPR039193">
    <property type="entry name" value="Ribosomal_uS17m_metazoa"/>
</dbReference>
<keyword evidence="3" id="KW-0687">Ribonucleoprotein</keyword>